<comment type="cofactor">
    <cofactor evidence="1 4">
        <name>pyridoxal 5'-phosphate</name>
        <dbReference type="ChEBI" id="CHEBI:597326"/>
    </cofactor>
</comment>
<keyword evidence="2 6" id="KW-0808">Transferase</keyword>
<comment type="similarity">
    <text evidence="4">Belongs to the class-II pyridoxal-phosphate-dependent aminotransferase family.</text>
</comment>
<name>A0A518AR58_9BACT</name>
<dbReference type="InterPro" id="IPR015421">
    <property type="entry name" value="PyrdxlP-dep_Trfase_major"/>
</dbReference>
<dbReference type="SUPFAM" id="SSF53383">
    <property type="entry name" value="PLP-dependent transferases"/>
    <property type="match status" value="1"/>
</dbReference>
<accession>A0A518AR58</accession>
<dbReference type="GO" id="GO:0030170">
    <property type="term" value="F:pyridoxal phosphate binding"/>
    <property type="evidence" value="ECO:0007669"/>
    <property type="project" value="InterPro"/>
</dbReference>
<dbReference type="Gene3D" id="3.90.1150.10">
    <property type="entry name" value="Aspartate Aminotransferase, domain 1"/>
    <property type="match status" value="1"/>
</dbReference>
<dbReference type="EC" id="2.3.1.47" evidence="6"/>
<keyword evidence="6" id="KW-0012">Acyltransferase</keyword>
<dbReference type="InterPro" id="IPR001917">
    <property type="entry name" value="Aminotrans_II_pyridoxalP_BS"/>
</dbReference>
<keyword evidence="3 4" id="KW-0663">Pyridoxal phosphate</keyword>
<evidence type="ECO:0000256" key="1">
    <source>
        <dbReference type="ARBA" id="ARBA00001933"/>
    </source>
</evidence>
<dbReference type="Gene3D" id="3.40.640.10">
    <property type="entry name" value="Type I PLP-dependent aspartate aminotransferase-like (Major domain)"/>
    <property type="match status" value="1"/>
</dbReference>
<keyword evidence="7" id="KW-1185">Reference proteome</keyword>
<protein>
    <submittedName>
        <fullName evidence="6">8-amino-7-oxononanoate synthase</fullName>
        <ecNumber evidence="6">2.3.1.47</ecNumber>
    </submittedName>
</protein>
<reference evidence="6 7" key="1">
    <citation type="submission" date="2019-02" db="EMBL/GenBank/DDBJ databases">
        <title>Deep-cultivation of Planctomycetes and their phenomic and genomic characterization uncovers novel biology.</title>
        <authorList>
            <person name="Wiegand S."/>
            <person name="Jogler M."/>
            <person name="Boedeker C."/>
            <person name="Pinto D."/>
            <person name="Vollmers J."/>
            <person name="Rivas-Marin E."/>
            <person name="Kohn T."/>
            <person name="Peeters S.H."/>
            <person name="Heuer A."/>
            <person name="Rast P."/>
            <person name="Oberbeckmann S."/>
            <person name="Bunk B."/>
            <person name="Jeske O."/>
            <person name="Meyerdierks A."/>
            <person name="Storesund J.E."/>
            <person name="Kallscheuer N."/>
            <person name="Luecker S."/>
            <person name="Lage O.M."/>
            <person name="Pohl T."/>
            <person name="Merkel B.J."/>
            <person name="Hornburger P."/>
            <person name="Mueller R.-W."/>
            <person name="Bruemmer F."/>
            <person name="Labrenz M."/>
            <person name="Spormann A.M."/>
            <person name="Op den Camp H."/>
            <person name="Overmann J."/>
            <person name="Amann R."/>
            <person name="Jetten M.S.M."/>
            <person name="Mascher T."/>
            <person name="Medema M.H."/>
            <person name="Devos D.P."/>
            <person name="Kaster A.-K."/>
            <person name="Ovreas L."/>
            <person name="Rohde M."/>
            <person name="Galperin M.Y."/>
            <person name="Jogler C."/>
        </authorList>
    </citation>
    <scope>NUCLEOTIDE SEQUENCE [LARGE SCALE GENOMIC DNA]</scope>
    <source>
        <strain evidence="6 7">Pan181</strain>
    </source>
</reference>
<gene>
    <name evidence="6" type="primary">bioF_2</name>
    <name evidence="6" type="ORF">Pan181_34260</name>
</gene>
<dbReference type="GO" id="GO:0008710">
    <property type="term" value="F:8-amino-7-oxononanoate synthase activity"/>
    <property type="evidence" value="ECO:0007669"/>
    <property type="project" value="UniProtKB-EC"/>
</dbReference>
<dbReference type="AlphaFoldDB" id="A0A518AR58"/>
<evidence type="ECO:0000313" key="6">
    <source>
        <dbReference type="EMBL" id="QDU57212.1"/>
    </source>
</evidence>
<organism evidence="6 7">
    <name type="scientific">Aeoliella mucimassa</name>
    <dbReference type="NCBI Taxonomy" id="2527972"/>
    <lineage>
        <taxon>Bacteria</taxon>
        <taxon>Pseudomonadati</taxon>
        <taxon>Planctomycetota</taxon>
        <taxon>Planctomycetia</taxon>
        <taxon>Pirellulales</taxon>
        <taxon>Lacipirellulaceae</taxon>
        <taxon>Aeoliella</taxon>
    </lineage>
</organism>
<dbReference type="PROSITE" id="PS00599">
    <property type="entry name" value="AA_TRANSFER_CLASS_2"/>
    <property type="match status" value="1"/>
</dbReference>
<evidence type="ECO:0000256" key="2">
    <source>
        <dbReference type="ARBA" id="ARBA00022679"/>
    </source>
</evidence>
<dbReference type="Pfam" id="PF00155">
    <property type="entry name" value="Aminotran_1_2"/>
    <property type="match status" value="1"/>
</dbReference>
<dbReference type="EMBL" id="CP036278">
    <property type="protein sequence ID" value="QDU57212.1"/>
    <property type="molecule type" value="Genomic_DNA"/>
</dbReference>
<dbReference type="InterPro" id="IPR004839">
    <property type="entry name" value="Aminotransferase_I/II_large"/>
</dbReference>
<dbReference type="OrthoDB" id="9807157at2"/>
<feature type="domain" description="Aminotransferase class I/classII large" evidence="5">
    <location>
        <begin position="27"/>
        <end position="373"/>
    </location>
</feature>
<dbReference type="KEGG" id="amuc:Pan181_34260"/>
<sequence>MQLMLSAPGTSTTIDGRSYLYFGGTGYLGLQCHPQVIEAACEATRRWGVGSATNRGGWGTTPPVQEVEHRAAQFWQCDDAYYFASGYSCNHILLSAIHRSVDMLFVDEFAHFSIEDACRFFRLPIVRFRHRDAMALSESLGEHLPPGAVPLVFSDGVFASRGSLAPVQQYLEVLQVYDHAALCLDDCHAVGVLGTRGWGTYEHFGLDTAQVNDLPLSSAAPRLFATGTLSKAFGGHGGIVYGSTRFIHAARDGSDYFRGASAPATPAAAASAMGLQLVTENPEIVYRLQRNAKYLRAGLRSLGLEVDSSPVPFVGITLGDGANMARLQQSLASDQILVAHSRCYSGLDADGALRIAVFATHTTEMIDQLLTALAKHL</sequence>
<evidence type="ECO:0000256" key="3">
    <source>
        <dbReference type="ARBA" id="ARBA00022898"/>
    </source>
</evidence>
<dbReference type="InterPro" id="IPR015424">
    <property type="entry name" value="PyrdxlP-dep_Trfase"/>
</dbReference>
<dbReference type="InterPro" id="IPR015422">
    <property type="entry name" value="PyrdxlP-dep_Trfase_small"/>
</dbReference>
<proteinExistence type="inferred from homology"/>
<evidence type="ECO:0000256" key="4">
    <source>
        <dbReference type="RuleBase" id="RU003693"/>
    </source>
</evidence>
<evidence type="ECO:0000313" key="7">
    <source>
        <dbReference type="Proteomes" id="UP000315750"/>
    </source>
</evidence>
<evidence type="ECO:0000259" key="5">
    <source>
        <dbReference type="Pfam" id="PF00155"/>
    </source>
</evidence>
<dbReference type="PANTHER" id="PTHR13693">
    <property type="entry name" value="CLASS II AMINOTRANSFERASE/8-AMINO-7-OXONONANOATE SYNTHASE"/>
    <property type="match status" value="1"/>
</dbReference>
<dbReference type="InterPro" id="IPR050087">
    <property type="entry name" value="AON_synthase_class-II"/>
</dbReference>
<dbReference type="Proteomes" id="UP000315750">
    <property type="component" value="Chromosome"/>
</dbReference>